<evidence type="ECO:0008006" key="9">
    <source>
        <dbReference type="Google" id="ProtNLM"/>
    </source>
</evidence>
<dbReference type="GO" id="GO:0012505">
    <property type="term" value="C:endomembrane system"/>
    <property type="evidence" value="ECO:0007669"/>
    <property type="project" value="UniProtKB-SubCell"/>
</dbReference>
<organism evidence="7 8">
    <name type="scientific">Acinetobacter johnsonii SH046</name>
    <dbReference type="NCBI Taxonomy" id="575586"/>
    <lineage>
        <taxon>Bacteria</taxon>
        <taxon>Pseudomonadati</taxon>
        <taxon>Pseudomonadota</taxon>
        <taxon>Gammaproteobacteria</taxon>
        <taxon>Moraxellales</taxon>
        <taxon>Moraxellaceae</taxon>
        <taxon>Acinetobacter</taxon>
    </lineage>
</organism>
<feature type="transmembrane region" description="Helical" evidence="6">
    <location>
        <begin position="79"/>
        <end position="100"/>
    </location>
</feature>
<name>D0S868_ACIJO</name>
<dbReference type="GO" id="GO:0022857">
    <property type="term" value="F:transmembrane transporter activity"/>
    <property type="evidence" value="ECO:0007669"/>
    <property type="project" value="TreeGrafter"/>
</dbReference>
<evidence type="ECO:0000256" key="3">
    <source>
        <dbReference type="ARBA" id="ARBA00022692"/>
    </source>
</evidence>
<evidence type="ECO:0000256" key="6">
    <source>
        <dbReference type="SAM" id="Phobius"/>
    </source>
</evidence>
<feature type="transmembrane region" description="Helical" evidence="6">
    <location>
        <begin position="107"/>
        <end position="128"/>
    </location>
</feature>
<dbReference type="PANTHER" id="PTHR23501">
    <property type="entry name" value="MAJOR FACILITATOR SUPERFAMILY"/>
    <property type="match status" value="1"/>
</dbReference>
<feature type="transmembrane region" description="Helical" evidence="6">
    <location>
        <begin position="140"/>
        <end position="164"/>
    </location>
</feature>
<dbReference type="SUPFAM" id="SSF103473">
    <property type="entry name" value="MFS general substrate transporter"/>
    <property type="match status" value="1"/>
</dbReference>
<evidence type="ECO:0000256" key="2">
    <source>
        <dbReference type="ARBA" id="ARBA00022448"/>
    </source>
</evidence>
<feature type="transmembrane region" description="Helical" evidence="6">
    <location>
        <begin position="6"/>
        <end position="26"/>
    </location>
</feature>
<dbReference type="Proteomes" id="UP000012047">
    <property type="component" value="Unassembled WGS sequence"/>
</dbReference>
<proteinExistence type="predicted"/>
<feature type="transmembrane region" description="Helical" evidence="6">
    <location>
        <begin position="171"/>
        <end position="193"/>
    </location>
</feature>
<keyword evidence="5 6" id="KW-0472">Membrane</keyword>
<dbReference type="GO" id="GO:0005886">
    <property type="term" value="C:plasma membrane"/>
    <property type="evidence" value="ECO:0007669"/>
    <property type="project" value="TreeGrafter"/>
</dbReference>
<gene>
    <name evidence="7" type="ORF">HMPREF0016_00673</name>
</gene>
<dbReference type="EMBL" id="GG704964">
    <property type="protein sequence ID" value="EEY97590.1"/>
    <property type="molecule type" value="Genomic_DNA"/>
</dbReference>
<keyword evidence="4 6" id="KW-1133">Transmembrane helix</keyword>
<comment type="subcellular location">
    <subcellularLocation>
        <location evidence="1">Endomembrane system</location>
        <topology evidence="1">Multi-pass membrane protein</topology>
    </subcellularLocation>
</comment>
<dbReference type="AlphaFoldDB" id="D0S868"/>
<feature type="transmembrane region" description="Helical" evidence="6">
    <location>
        <begin position="38"/>
        <end position="59"/>
    </location>
</feature>
<dbReference type="PANTHER" id="PTHR23501:SF191">
    <property type="entry name" value="VACUOLAR BASIC AMINO ACID TRANSPORTER 4"/>
    <property type="match status" value="1"/>
</dbReference>
<reference evidence="8" key="1">
    <citation type="journal article" date="2012" name="PLoS ONE">
        <title>The success of Acinetobacter species; genetic, metabolic and virulence attributes.</title>
        <authorList>
            <person name="Peleg A.Y."/>
            <person name="de Breij A."/>
            <person name="Adams M.D."/>
            <person name="Cerqueira G.M."/>
            <person name="Mocali S."/>
            <person name="Galardini M."/>
            <person name="Nibbering P.H."/>
            <person name="Earl A.M."/>
            <person name="Ward D.V."/>
            <person name="Paterson D.L."/>
            <person name="Seifert H."/>
            <person name="Dijkshoorn L."/>
        </authorList>
    </citation>
    <scope>NUCLEOTIDE SEQUENCE [LARGE SCALE GENOMIC DNA]</scope>
    <source>
        <strain evidence="8">SH046</strain>
    </source>
</reference>
<accession>D0S868</accession>
<evidence type="ECO:0000313" key="8">
    <source>
        <dbReference type="Proteomes" id="UP000012047"/>
    </source>
</evidence>
<dbReference type="eggNOG" id="COG0477">
    <property type="taxonomic scope" value="Bacteria"/>
</dbReference>
<evidence type="ECO:0000256" key="4">
    <source>
        <dbReference type="ARBA" id="ARBA00022989"/>
    </source>
</evidence>
<evidence type="ECO:0000256" key="5">
    <source>
        <dbReference type="ARBA" id="ARBA00023136"/>
    </source>
</evidence>
<protein>
    <recommendedName>
        <fullName evidence="9">Transporter, major facilitator family protein</fullName>
    </recommendedName>
</protein>
<sequence>MWWFEAKWLAYLLIAGFSLIVIGLVYEHYRVNPLIMTRWLGTSSTLRFIIGAFAIRFLMSEQSYAAVNFLKTMGMGPDQFVPLYVVIFFGIVSGTLFSAITFSRERIIWHLLLAEALVLIACGLDFHLTSDIRPSNFYGSQFLVGFASGVFIGPLLITGILSAMQKGPTHIVTFIVLFSATQTFGGLVGSSFYSTYQQVRTQNYRAEMIQQLPETNPLIAQRLLAYQQSSHSYTLDQQLEQQQALKNLNQVVTREAQVRAYNDVISFNGVVAMLLLLWGTLLIARNQYQLRQQAKIGHT</sequence>
<evidence type="ECO:0000256" key="1">
    <source>
        <dbReference type="ARBA" id="ARBA00004127"/>
    </source>
</evidence>
<keyword evidence="3 6" id="KW-0812">Transmembrane</keyword>
<feature type="transmembrane region" description="Helical" evidence="6">
    <location>
        <begin position="264"/>
        <end position="284"/>
    </location>
</feature>
<dbReference type="InterPro" id="IPR036259">
    <property type="entry name" value="MFS_trans_sf"/>
</dbReference>
<evidence type="ECO:0000313" key="7">
    <source>
        <dbReference type="EMBL" id="EEY97590.1"/>
    </source>
</evidence>
<dbReference type="HOGENOM" id="CLU_023026_0_0_6"/>
<keyword evidence="2" id="KW-0813">Transport</keyword>